<dbReference type="PANTHER" id="PTHR32361:SF28">
    <property type="entry name" value="FRP1P"/>
    <property type="match status" value="1"/>
</dbReference>
<dbReference type="SFLD" id="SFLDG01168">
    <property type="entry name" value="Ferric_reductase_subgroup_(FRE"/>
    <property type="match status" value="1"/>
</dbReference>
<dbReference type="CDD" id="cd06186">
    <property type="entry name" value="NOX_Duox_like_FAD_NADP"/>
    <property type="match status" value="1"/>
</dbReference>
<evidence type="ECO:0000256" key="12">
    <source>
        <dbReference type="ARBA" id="ARBA00048483"/>
    </source>
</evidence>
<evidence type="ECO:0000256" key="8">
    <source>
        <dbReference type="ARBA" id="ARBA00022989"/>
    </source>
</evidence>
<dbReference type="PANTHER" id="PTHR32361">
    <property type="entry name" value="FERRIC/CUPRIC REDUCTASE TRANSMEMBRANE COMPONENT"/>
    <property type="match status" value="1"/>
</dbReference>
<dbReference type="GO" id="GO:0015677">
    <property type="term" value="P:copper ion import"/>
    <property type="evidence" value="ECO:0007669"/>
    <property type="project" value="TreeGrafter"/>
</dbReference>
<dbReference type="InterPro" id="IPR013121">
    <property type="entry name" value="Fe_red_NAD-bd_6"/>
</dbReference>
<dbReference type="EMBL" id="MVBO01000032">
    <property type="protein sequence ID" value="OZJ04699.1"/>
    <property type="molecule type" value="Genomic_DNA"/>
</dbReference>
<evidence type="ECO:0000256" key="1">
    <source>
        <dbReference type="ARBA" id="ARBA00004651"/>
    </source>
</evidence>
<evidence type="ECO:0000256" key="6">
    <source>
        <dbReference type="ARBA" id="ARBA00022692"/>
    </source>
</evidence>
<evidence type="ECO:0000256" key="9">
    <source>
        <dbReference type="ARBA" id="ARBA00023002"/>
    </source>
</evidence>
<dbReference type="Pfam" id="PF01794">
    <property type="entry name" value="Ferric_reduct"/>
    <property type="match status" value="1"/>
</dbReference>
<comment type="catalytic activity">
    <reaction evidence="12">
        <text>2 a Fe(II)-siderophore + NADP(+) + H(+) = 2 a Fe(III)-siderophore + NADPH</text>
        <dbReference type="Rhea" id="RHEA:28795"/>
        <dbReference type="Rhea" id="RHEA-COMP:11342"/>
        <dbReference type="Rhea" id="RHEA-COMP:11344"/>
        <dbReference type="ChEBI" id="CHEBI:15378"/>
        <dbReference type="ChEBI" id="CHEBI:29033"/>
        <dbReference type="ChEBI" id="CHEBI:29034"/>
        <dbReference type="ChEBI" id="CHEBI:57783"/>
        <dbReference type="ChEBI" id="CHEBI:58349"/>
        <dbReference type="EC" id="1.16.1.9"/>
    </reaction>
</comment>
<evidence type="ECO:0000256" key="3">
    <source>
        <dbReference type="ARBA" id="ARBA00012668"/>
    </source>
</evidence>
<dbReference type="Proteomes" id="UP000242875">
    <property type="component" value="Unassembled WGS sequence"/>
</dbReference>
<dbReference type="InterPro" id="IPR017927">
    <property type="entry name" value="FAD-bd_FR_type"/>
</dbReference>
<sequence length="597" mass="67164">MNPSMDMSTVDLTDPNIPYTNYYIAFMSAGIGAVVMYRIVWLLARPRPAVYIDKSSRPSRFYKTARSWMTLLKDRLSPACSTVIRKTAYVRNKLLYTPHYKSWSLWAIGDFLILAALIAVLATLLVLNADLLLNSNRAGFMGLTTIPFLFAFAGKNSLVSFLTGISHEKIIKIHRWLGRILLLFATVHMSIWINQWAQFPWFLQSQLATDKVRYGLTTYTALCIINFFSLPPFRKYTYEVFLVTHGMFLVFLIMVGMHTPYAMRFTASGIILYICNLSFGWFVRTHYARARFTALEDRCTQITLTYRSIQHDQRKPGQHIYLCIPKISLIEWHPFTISNIDQDTITCHVRSVGGYTNKLYDLGHGVECVALVAGPYGKPPEMKALDPKVRTIVLMAGGVGASYTVPILEDLVYNSEEVDSDTTSTAKRRVIFIWAIKNEAQRSWFQPAIEACLASSSSHNISLSIEIYISPILETSDTICDTLEQARCAGNLTANNDTPLLPAEKESSQLLDRDPRCKCNPCRCCVDDLVKSCCQSGKAENDVEQSTEQVLEDTGGDISVIACGPTRLLTDVKNTVASCTNLRGAPHIELHCESFEY</sequence>
<dbReference type="InterPro" id="IPR051410">
    <property type="entry name" value="Ferric/Cupric_Reductase"/>
</dbReference>
<comment type="subcellular location">
    <subcellularLocation>
        <location evidence="1">Cell membrane</location>
        <topology evidence="1">Multi-pass membrane protein</topology>
    </subcellularLocation>
</comment>
<evidence type="ECO:0000256" key="10">
    <source>
        <dbReference type="ARBA" id="ARBA00023065"/>
    </source>
</evidence>
<reference evidence="15 16" key="1">
    <citation type="journal article" date="2017" name="Mycologia">
        <title>Bifiguratus adelaidae, gen. et sp. nov., a new member of Mucoromycotina in endophytic and soil-dwelling habitats.</title>
        <authorList>
            <person name="Torres-Cruz T.J."/>
            <person name="Billingsley Tobias T.L."/>
            <person name="Almatruk M."/>
            <person name="Hesse C."/>
            <person name="Kuske C.R."/>
            <person name="Desiro A."/>
            <person name="Benucci G.M."/>
            <person name="Bonito G."/>
            <person name="Stajich J.E."/>
            <person name="Dunlap C."/>
            <person name="Arnold A.E."/>
            <person name="Porras-Alfaro A."/>
        </authorList>
    </citation>
    <scope>NUCLEOTIDE SEQUENCE [LARGE SCALE GENOMIC DNA]</scope>
    <source>
        <strain evidence="15 16">AZ0501</strain>
    </source>
</reference>
<dbReference type="Gene3D" id="2.40.30.10">
    <property type="entry name" value="Translation factors"/>
    <property type="match status" value="1"/>
</dbReference>
<evidence type="ECO:0000313" key="16">
    <source>
        <dbReference type="Proteomes" id="UP000242875"/>
    </source>
</evidence>
<dbReference type="SUPFAM" id="SSF52343">
    <property type="entry name" value="Ferredoxin reductase-like, C-terminal NADP-linked domain"/>
    <property type="match status" value="1"/>
</dbReference>
<dbReference type="SUPFAM" id="SSF63380">
    <property type="entry name" value="Riboflavin synthase domain-like"/>
    <property type="match status" value="1"/>
</dbReference>
<evidence type="ECO:0000256" key="7">
    <source>
        <dbReference type="ARBA" id="ARBA00022982"/>
    </source>
</evidence>
<dbReference type="GO" id="GO:0006826">
    <property type="term" value="P:iron ion transport"/>
    <property type="evidence" value="ECO:0007669"/>
    <property type="project" value="UniProtKB-ARBA"/>
</dbReference>
<feature type="transmembrane region" description="Helical" evidence="13">
    <location>
        <begin position="176"/>
        <end position="194"/>
    </location>
</feature>
<keyword evidence="5" id="KW-1003">Cell membrane</keyword>
<evidence type="ECO:0000256" key="11">
    <source>
        <dbReference type="ARBA" id="ARBA00023136"/>
    </source>
</evidence>
<dbReference type="InterPro" id="IPR039261">
    <property type="entry name" value="FNR_nucleotide-bd"/>
</dbReference>
<evidence type="ECO:0000313" key="15">
    <source>
        <dbReference type="EMBL" id="OZJ04699.1"/>
    </source>
</evidence>
<name>A0A261Y243_9FUNG</name>
<dbReference type="InterPro" id="IPR017938">
    <property type="entry name" value="Riboflavin_synthase-like_b-brl"/>
</dbReference>
<protein>
    <recommendedName>
        <fullName evidence="3">ferric-chelate reductase (NADPH)</fullName>
        <ecNumber evidence="3">1.16.1.9</ecNumber>
    </recommendedName>
</protein>
<dbReference type="Pfam" id="PF08022">
    <property type="entry name" value="FAD_binding_8"/>
    <property type="match status" value="1"/>
</dbReference>
<dbReference type="OrthoDB" id="167398at2759"/>
<dbReference type="GO" id="GO:0005886">
    <property type="term" value="C:plasma membrane"/>
    <property type="evidence" value="ECO:0007669"/>
    <property type="project" value="UniProtKB-SubCell"/>
</dbReference>
<feature type="transmembrane region" description="Helical" evidence="13">
    <location>
        <begin position="240"/>
        <end position="259"/>
    </location>
</feature>
<evidence type="ECO:0000256" key="5">
    <source>
        <dbReference type="ARBA" id="ARBA00022475"/>
    </source>
</evidence>
<keyword evidence="9" id="KW-0560">Oxidoreductase</keyword>
<keyword evidence="6 13" id="KW-0812">Transmembrane</keyword>
<feature type="transmembrane region" description="Helical" evidence="13">
    <location>
        <begin position="20"/>
        <end position="44"/>
    </location>
</feature>
<keyword evidence="10" id="KW-0406">Ion transport</keyword>
<comment type="caution">
    <text evidence="15">The sequence shown here is derived from an EMBL/GenBank/DDBJ whole genome shotgun (WGS) entry which is preliminary data.</text>
</comment>
<evidence type="ECO:0000256" key="13">
    <source>
        <dbReference type="SAM" id="Phobius"/>
    </source>
</evidence>
<dbReference type="PROSITE" id="PS51384">
    <property type="entry name" value="FAD_FR"/>
    <property type="match status" value="1"/>
</dbReference>
<feature type="transmembrane region" description="Helical" evidence="13">
    <location>
        <begin position="214"/>
        <end position="233"/>
    </location>
</feature>
<keyword evidence="11 13" id="KW-0472">Membrane</keyword>
<keyword evidence="8 13" id="KW-1133">Transmembrane helix</keyword>
<dbReference type="GO" id="GO:0052851">
    <property type="term" value="F:ferric-chelate reductase (NADPH) activity"/>
    <property type="evidence" value="ECO:0007669"/>
    <property type="project" value="UniProtKB-EC"/>
</dbReference>
<dbReference type="InterPro" id="IPR013112">
    <property type="entry name" value="FAD-bd_8"/>
</dbReference>
<dbReference type="SFLD" id="SFLDS00052">
    <property type="entry name" value="Ferric_Reductase_Domain"/>
    <property type="match status" value="1"/>
</dbReference>
<dbReference type="AlphaFoldDB" id="A0A261Y243"/>
<organism evidence="15 16">
    <name type="scientific">Bifiguratus adelaidae</name>
    <dbReference type="NCBI Taxonomy" id="1938954"/>
    <lineage>
        <taxon>Eukaryota</taxon>
        <taxon>Fungi</taxon>
        <taxon>Fungi incertae sedis</taxon>
        <taxon>Mucoromycota</taxon>
        <taxon>Mucoromycotina</taxon>
        <taxon>Endogonomycetes</taxon>
        <taxon>Endogonales</taxon>
        <taxon>Endogonales incertae sedis</taxon>
        <taxon>Bifiguratus</taxon>
    </lineage>
</organism>
<keyword evidence="4" id="KW-0813">Transport</keyword>
<proteinExistence type="inferred from homology"/>
<dbReference type="Gene3D" id="3.40.50.80">
    <property type="entry name" value="Nucleotide-binding domain of ferredoxin-NADP reductase (FNR) module"/>
    <property type="match status" value="1"/>
</dbReference>
<feature type="transmembrane region" description="Helical" evidence="13">
    <location>
        <begin position="139"/>
        <end position="164"/>
    </location>
</feature>
<feature type="domain" description="FAD-binding FR-type" evidence="14">
    <location>
        <begin position="279"/>
        <end position="382"/>
    </location>
</feature>
<dbReference type="EC" id="1.16.1.9" evidence="3"/>
<comment type="similarity">
    <text evidence="2">Belongs to the ferric reductase (FRE) family.</text>
</comment>
<accession>A0A261Y243</accession>
<evidence type="ECO:0000256" key="2">
    <source>
        <dbReference type="ARBA" id="ARBA00006278"/>
    </source>
</evidence>
<keyword evidence="7" id="KW-0249">Electron transport</keyword>
<keyword evidence="16" id="KW-1185">Reference proteome</keyword>
<dbReference type="GO" id="GO:0006879">
    <property type="term" value="P:intracellular iron ion homeostasis"/>
    <property type="evidence" value="ECO:0007669"/>
    <property type="project" value="TreeGrafter"/>
</dbReference>
<dbReference type="Pfam" id="PF08030">
    <property type="entry name" value="NAD_binding_6"/>
    <property type="match status" value="1"/>
</dbReference>
<dbReference type="InterPro" id="IPR013130">
    <property type="entry name" value="Fe3_Rdtase_TM_dom"/>
</dbReference>
<feature type="transmembrane region" description="Helical" evidence="13">
    <location>
        <begin position="103"/>
        <end position="127"/>
    </location>
</feature>
<feature type="transmembrane region" description="Helical" evidence="13">
    <location>
        <begin position="265"/>
        <end position="283"/>
    </location>
</feature>
<gene>
    <name evidence="15" type="ORF">BZG36_02535</name>
</gene>
<evidence type="ECO:0000256" key="4">
    <source>
        <dbReference type="ARBA" id="ARBA00022448"/>
    </source>
</evidence>
<evidence type="ECO:0000259" key="14">
    <source>
        <dbReference type="PROSITE" id="PS51384"/>
    </source>
</evidence>